<accession>A0A9D2AQM8</accession>
<keyword evidence="4 7" id="KW-0812">Transmembrane</keyword>
<dbReference type="PANTHER" id="PTHR30558">
    <property type="entry name" value="EXBD MEMBRANE COMPONENT OF PMF-DRIVEN MACROMOLECULE IMPORT SYSTEM"/>
    <property type="match status" value="1"/>
</dbReference>
<evidence type="ECO:0000256" key="2">
    <source>
        <dbReference type="ARBA" id="ARBA00005811"/>
    </source>
</evidence>
<evidence type="ECO:0000256" key="3">
    <source>
        <dbReference type="ARBA" id="ARBA00022475"/>
    </source>
</evidence>
<keyword evidence="7" id="KW-0653">Protein transport</keyword>
<dbReference type="AlphaFoldDB" id="A0A9D2AQM8"/>
<evidence type="ECO:0000256" key="1">
    <source>
        <dbReference type="ARBA" id="ARBA00004162"/>
    </source>
</evidence>
<sequence>MAIKRRHRINASFSMASMTDVIFLLLIFFMVTSTVVFPNAIKVNLPQSKQQAAAKPLSRVTIDAEGRYFVAFGNEREQPVDEAALTEFLLATQAREPEMYVALYADESVPYREIVKILNIANEHHLKMVLATRPVRE</sequence>
<dbReference type="Gene3D" id="3.30.420.270">
    <property type="match status" value="1"/>
</dbReference>
<dbReference type="InterPro" id="IPR003400">
    <property type="entry name" value="ExbD"/>
</dbReference>
<evidence type="ECO:0000256" key="5">
    <source>
        <dbReference type="ARBA" id="ARBA00022989"/>
    </source>
</evidence>
<evidence type="ECO:0000256" key="6">
    <source>
        <dbReference type="ARBA" id="ARBA00023136"/>
    </source>
</evidence>
<evidence type="ECO:0000256" key="4">
    <source>
        <dbReference type="ARBA" id="ARBA00022692"/>
    </source>
</evidence>
<dbReference type="GO" id="GO:0022857">
    <property type="term" value="F:transmembrane transporter activity"/>
    <property type="evidence" value="ECO:0007669"/>
    <property type="project" value="InterPro"/>
</dbReference>
<reference evidence="9" key="2">
    <citation type="submission" date="2021-04" db="EMBL/GenBank/DDBJ databases">
        <authorList>
            <person name="Gilroy R."/>
        </authorList>
    </citation>
    <scope>NUCLEOTIDE SEQUENCE</scope>
    <source>
        <strain evidence="9">ChiHjej12B11-16260</strain>
    </source>
</reference>
<protein>
    <submittedName>
        <fullName evidence="9">Biopolymer transporter ExbD</fullName>
    </submittedName>
</protein>
<reference evidence="9" key="1">
    <citation type="journal article" date="2021" name="PeerJ">
        <title>Extensive microbial diversity within the chicken gut microbiome revealed by metagenomics and culture.</title>
        <authorList>
            <person name="Gilroy R."/>
            <person name="Ravi A."/>
            <person name="Getino M."/>
            <person name="Pursley I."/>
            <person name="Horton D.L."/>
            <person name="Alikhan N.F."/>
            <person name="Baker D."/>
            <person name="Gharbi K."/>
            <person name="Hall N."/>
            <person name="Watson M."/>
            <person name="Adriaenssens E.M."/>
            <person name="Foster-Nyarko E."/>
            <person name="Jarju S."/>
            <person name="Secka A."/>
            <person name="Antonio M."/>
            <person name="Oren A."/>
            <person name="Chaudhuri R.R."/>
            <person name="La Ragione R."/>
            <person name="Hildebrand F."/>
            <person name="Pallen M.J."/>
        </authorList>
    </citation>
    <scope>NUCLEOTIDE SEQUENCE</scope>
    <source>
        <strain evidence="9">ChiHjej12B11-16260</strain>
    </source>
</reference>
<evidence type="ECO:0000256" key="7">
    <source>
        <dbReference type="RuleBase" id="RU003879"/>
    </source>
</evidence>
<comment type="caution">
    <text evidence="9">The sequence shown here is derived from an EMBL/GenBank/DDBJ whole genome shotgun (WGS) entry which is preliminary data.</text>
</comment>
<dbReference type="GO" id="GO:0005886">
    <property type="term" value="C:plasma membrane"/>
    <property type="evidence" value="ECO:0007669"/>
    <property type="project" value="UniProtKB-SubCell"/>
</dbReference>
<dbReference type="Pfam" id="PF02472">
    <property type="entry name" value="ExbD"/>
    <property type="match status" value="1"/>
</dbReference>
<proteinExistence type="inferred from homology"/>
<evidence type="ECO:0000256" key="8">
    <source>
        <dbReference type="SAM" id="Phobius"/>
    </source>
</evidence>
<dbReference type="PANTHER" id="PTHR30558:SF7">
    <property type="entry name" value="TOL-PAL SYSTEM PROTEIN TOLR"/>
    <property type="match status" value="1"/>
</dbReference>
<dbReference type="EMBL" id="DXFB01000135">
    <property type="protein sequence ID" value="HIX45579.1"/>
    <property type="molecule type" value="Genomic_DNA"/>
</dbReference>
<keyword evidence="5 8" id="KW-1133">Transmembrane helix</keyword>
<keyword evidence="6 8" id="KW-0472">Membrane</keyword>
<keyword evidence="3" id="KW-1003">Cell membrane</keyword>
<evidence type="ECO:0000313" key="10">
    <source>
        <dbReference type="Proteomes" id="UP000824246"/>
    </source>
</evidence>
<gene>
    <name evidence="9" type="ORF">H9982_05100</name>
</gene>
<dbReference type="Proteomes" id="UP000824246">
    <property type="component" value="Unassembled WGS sequence"/>
</dbReference>
<organism evidence="9 10">
    <name type="scientific">Candidatus Barnesiella excrementipullorum</name>
    <dbReference type="NCBI Taxonomy" id="2838479"/>
    <lineage>
        <taxon>Bacteria</taxon>
        <taxon>Pseudomonadati</taxon>
        <taxon>Bacteroidota</taxon>
        <taxon>Bacteroidia</taxon>
        <taxon>Bacteroidales</taxon>
        <taxon>Barnesiellaceae</taxon>
        <taxon>Barnesiella</taxon>
    </lineage>
</organism>
<dbReference type="GO" id="GO:0015031">
    <property type="term" value="P:protein transport"/>
    <property type="evidence" value="ECO:0007669"/>
    <property type="project" value="UniProtKB-KW"/>
</dbReference>
<keyword evidence="7" id="KW-0813">Transport</keyword>
<comment type="subcellular location">
    <subcellularLocation>
        <location evidence="1">Cell membrane</location>
        <topology evidence="1">Single-pass membrane protein</topology>
    </subcellularLocation>
    <subcellularLocation>
        <location evidence="7">Cell membrane</location>
        <topology evidence="7">Single-pass type II membrane protein</topology>
    </subcellularLocation>
</comment>
<name>A0A9D2AQM8_9BACT</name>
<evidence type="ECO:0000313" key="9">
    <source>
        <dbReference type="EMBL" id="HIX45579.1"/>
    </source>
</evidence>
<feature type="transmembrane region" description="Helical" evidence="8">
    <location>
        <begin position="21"/>
        <end position="41"/>
    </location>
</feature>
<comment type="similarity">
    <text evidence="2 7">Belongs to the ExbD/TolR family.</text>
</comment>